<dbReference type="GO" id="GO:0047820">
    <property type="term" value="F:D-glutamate cyclase activity"/>
    <property type="evidence" value="ECO:0007669"/>
    <property type="project" value="TreeGrafter"/>
</dbReference>
<protein>
    <submittedName>
        <fullName evidence="3">DUF1445 domain-containing protein</fullName>
    </submittedName>
</protein>
<dbReference type="SUPFAM" id="SSF160920">
    <property type="entry name" value="PSTPO5379-like"/>
    <property type="match status" value="1"/>
</dbReference>
<keyword evidence="2" id="KW-0456">Lyase</keyword>
<evidence type="ECO:0000256" key="1">
    <source>
        <dbReference type="ARBA" id="ARBA00007896"/>
    </source>
</evidence>
<dbReference type="PANTHER" id="PTHR32022">
    <property type="entry name" value="D-GLUTAMATE CYCLASE, MITOCHONDRIAL"/>
    <property type="match status" value="1"/>
</dbReference>
<dbReference type="PANTHER" id="PTHR32022:SF10">
    <property type="entry name" value="D-GLUTAMATE CYCLASE, MITOCHONDRIAL"/>
    <property type="match status" value="1"/>
</dbReference>
<dbReference type="Pfam" id="PF07286">
    <property type="entry name" value="D-Glu_cyclase"/>
    <property type="match status" value="1"/>
</dbReference>
<comment type="similarity">
    <text evidence="1">Belongs to the D-glutamate cyclase family.</text>
</comment>
<keyword evidence="4" id="KW-1185">Reference proteome</keyword>
<dbReference type="InterPro" id="IPR038021">
    <property type="entry name" value="Putative_hydro-lyase"/>
</dbReference>
<sequence length="305" mass="32912">MAIFSITKAGADRGTKITTGADVRVAARINNFNSPTSGLAPTFLQANLVVLPSRYASDFRLLCARNPVPCPLIAESTSTGCWNSVTSTIPGLNGGAILSDCDLRRDVPRYMVYKDSTPIKKGCLDIVDEWTDDHVAFLIGCSFSFESALTAAGLPPRHTTLNRNVPIYRTSIPLCPAGAFTGSTYVVSMRSYKASEVERVREITRAYTATHGEPIAWGWDAVKRLGIEDIDAPTWGESPLTQDERPLGDVEGEEHDVPVFWGCGVTPMEAVARSSLEGVVMTHDPGCMLLLDCRDSDIVPAACVA</sequence>
<dbReference type="AlphaFoldDB" id="A0A6A6QBZ4"/>
<evidence type="ECO:0000313" key="3">
    <source>
        <dbReference type="EMBL" id="KAF2489526.1"/>
    </source>
</evidence>
<proteinExistence type="inferred from homology"/>
<dbReference type="GO" id="GO:0006536">
    <property type="term" value="P:glutamate metabolic process"/>
    <property type="evidence" value="ECO:0007669"/>
    <property type="project" value="TreeGrafter"/>
</dbReference>
<dbReference type="Proteomes" id="UP000799750">
    <property type="component" value="Unassembled WGS sequence"/>
</dbReference>
<dbReference type="Gene3D" id="3.40.1640.10">
    <property type="entry name" value="PSTPO5379-like"/>
    <property type="match status" value="1"/>
</dbReference>
<reference evidence="3" key="1">
    <citation type="journal article" date="2020" name="Stud. Mycol.">
        <title>101 Dothideomycetes genomes: a test case for predicting lifestyles and emergence of pathogens.</title>
        <authorList>
            <person name="Haridas S."/>
            <person name="Albert R."/>
            <person name="Binder M."/>
            <person name="Bloem J."/>
            <person name="Labutti K."/>
            <person name="Salamov A."/>
            <person name="Andreopoulos B."/>
            <person name="Baker S."/>
            <person name="Barry K."/>
            <person name="Bills G."/>
            <person name="Bluhm B."/>
            <person name="Cannon C."/>
            <person name="Castanera R."/>
            <person name="Culley D."/>
            <person name="Daum C."/>
            <person name="Ezra D."/>
            <person name="Gonzalez J."/>
            <person name="Henrissat B."/>
            <person name="Kuo A."/>
            <person name="Liang C."/>
            <person name="Lipzen A."/>
            <person name="Lutzoni F."/>
            <person name="Magnuson J."/>
            <person name="Mondo S."/>
            <person name="Nolan M."/>
            <person name="Ohm R."/>
            <person name="Pangilinan J."/>
            <person name="Park H.-J."/>
            <person name="Ramirez L."/>
            <person name="Alfaro M."/>
            <person name="Sun H."/>
            <person name="Tritt A."/>
            <person name="Yoshinaga Y."/>
            <person name="Zwiers L.-H."/>
            <person name="Turgeon B."/>
            <person name="Goodwin S."/>
            <person name="Spatafora J."/>
            <person name="Crous P."/>
            <person name="Grigoriev I."/>
        </authorList>
    </citation>
    <scope>NUCLEOTIDE SEQUENCE</scope>
    <source>
        <strain evidence="3">CBS 269.34</strain>
    </source>
</reference>
<dbReference type="OrthoDB" id="10262538at2759"/>
<dbReference type="EMBL" id="MU004199">
    <property type="protein sequence ID" value="KAF2489526.1"/>
    <property type="molecule type" value="Genomic_DNA"/>
</dbReference>
<organism evidence="3 4">
    <name type="scientific">Lophium mytilinum</name>
    <dbReference type="NCBI Taxonomy" id="390894"/>
    <lineage>
        <taxon>Eukaryota</taxon>
        <taxon>Fungi</taxon>
        <taxon>Dikarya</taxon>
        <taxon>Ascomycota</taxon>
        <taxon>Pezizomycotina</taxon>
        <taxon>Dothideomycetes</taxon>
        <taxon>Pleosporomycetidae</taxon>
        <taxon>Mytilinidiales</taxon>
        <taxon>Mytilinidiaceae</taxon>
        <taxon>Lophium</taxon>
    </lineage>
</organism>
<evidence type="ECO:0000256" key="2">
    <source>
        <dbReference type="ARBA" id="ARBA00023239"/>
    </source>
</evidence>
<name>A0A6A6QBZ4_9PEZI</name>
<gene>
    <name evidence="3" type="ORF">BU16DRAFT_184163</name>
</gene>
<accession>A0A6A6QBZ4</accession>
<dbReference type="InterPro" id="IPR009906">
    <property type="entry name" value="D-Glu_cyclase"/>
</dbReference>
<dbReference type="FunFam" id="3.30.2040.10:FF:000001">
    <property type="entry name" value="D-glutamate cyclase, mitochondrial"/>
    <property type="match status" value="1"/>
</dbReference>
<dbReference type="Gene3D" id="3.30.2040.10">
    <property type="entry name" value="PSTPO5379-like domain"/>
    <property type="match status" value="1"/>
</dbReference>
<evidence type="ECO:0000313" key="4">
    <source>
        <dbReference type="Proteomes" id="UP000799750"/>
    </source>
</evidence>